<keyword evidence="3" id="KW-1185">Reference proteome</keyword>
<protein>
    <recommendedName>
        <fullName evidence="4">Uracil-DNA glycosylase-like domain-containing protein</fullName>
    </recommendedName>
</protein>
<dbReference type="Proteomes" id="UP001319883">
    <property type="component" value="Unassembled WGS sequence"/>
</dbReference>
<dbReference type="EMBL" id="JAGXFD010000001">
    <property type="protein sequence ID" value="MBZ9567398.1"/>
    <property type="molecule type" value="Genomic_DNA"/>
</dbReference>
<evidence type="ECO:0000256" key="1">
    <source>
        <dbReference type="SAM" id="MobiDB-lite"/>
    </source>
</evidence>
<accession>A0ABS7WYV9</accession>
<reference evidence="2 3" key="1">
    <citation type="submission" date="2021-05" db="EMBL/GenBank/DDBJ databases">
        <title>Petroleum and Energy Research Collection (APPE): ex situ preservation of microbial diversity associated with the oil industry and exploitation of its biotechnological potential.</title>
        <authorList>
            <person name="Paixao C.T.M."/>
            <person name="Gomes M.B."/>
            <person name="Oliveira V.M."/>
        </authorList>
    </citation>
    <scope>NUCLEOTIDE SEQUENCE [LARGE SCALE GENOMIC DNA]</scope>
    <source>
        <strain evidence="2 3">LIT2</strain>
    </source>
</reference>
<evidence type="ECO:0008006" key="4">
    <source>
        <dbReference type="Google" id="ProtNLM"/>
    </source>
</evidence>
<comment type="caution">
    <text evidence="2">The sequence shown here is derived from an EMBL/GenBank/DDBJ whole genome shotgun (WGS) entry which is preliminary data.</text>
</comment>
<dbReference type="RefSeq" id="WP_163648309.1">
    <property type="nucleotide sequence ID" value="NZ_JAGXFC010000001.1"/>
</dbReference>
<evidence type="ECO:0000313" key="3">
    <source>
        <dbReference type="Proteomes" id="UP001319883"/>
    </source>
</evidence>
<feature type="region of interest" description="Disordered" evidence="1">
    <location>
        <begin position="35"/>
        <end position="75"/>
    </location>
</feature>
<name>A0ABS7WYV9_9GAMM</name>
<gene>
    <name evidence="2" type="ORF">KGQ91_06860</name>
</gene>
<organism evidence="2 3">
    <name type="scientific">Modicisalibacter tunisiensis</name>
    <dbReference type="NCBI Taxonomy" id="390637"/>
    <lineage>
        <taxon>Bacteria</taxon>
        <taxon>Pseudomonadati</taxon>
        <taxon>Pseudomonadota</taxon>
        <taxon>Gammaproteobacteria</taxon>
        <taxon>Oceanospirillales</taxon>
        <taxon>Halomonadaceae</taxon>
        <taxon>Modicisalibacter</taxon>
    </lineage>
</organism>
<feature type="region of interest" description="Disordered" evidence="1">
    <location>
        <begin position="93"/>
        <end position="117"/>
    </location>
</feature>
<proteinExistence type="predicted"/>
<sequence length="276" mass="30123">MVAEPLGEPQRSQYLEAMGLTAWVGRYRLPNARESQACDWPEPSHEPARPPAQRLHALLDEAAPEPRPMAASEEAPVLPRANARRARALLGGAAEPPEPETPQAVPAAAEAETVSTPEPREALRFALQVAALEGRWLILLPGETPPDAKALRLLGNLLRAAGIEVEMPAFQAFRWPLMDGLSAEAPLQEAQDGLQAFIDGRRRRGWQPERVLLFGDAPVLSRVLAADADRCGLLELPLWQGETLATLATSAEAKRALWPYLAEWRTAWRSLEGGVS</sequence>
<evidence type="ECO:0000313" key="2">
    <source>
        <dbReference type="EMBL" id="MBZ9567398.1"/>
    </source>
</evidence>